<feature type="transmembrane region" description="Helical" evidence="1">
    <location>
        <begin position="57"/>
        <end position="77"/>
    </location>
</feature>
<evidence type="ECO:0000256" key="1">
    <source>
        <dbReference type="SAM" id="Phobius"/>
    </source>
</evidence>
<keyword evidence="1" id="KW-0812">Transmembrane</keyword>
<dbReference type="Proteomes" id="UP000007037">
    <property type="component" value="Chromosome I"/>
</dbReference>
<name>Q72RZ5_LEPIC</name>
<accession>Q72RZ5</accession>
<protein>
    <submittedName>
        <fullName evidence="2">Uncharacterized protein</fullName>
    </submittedName>
</protein>
<gene>
    <name evidence="2" type="ordered locus">LIC_11593</name>
</gene>
<organism evidence="2 3">
    <name type="scientific">Leptospira interrogans serogroup Icterohaemorrhagiae serovar copenhageni (strain Fiocruz L1-130)</name>
    <dbReference type="NCBI Taxonomy" id="267671"/>
    <lineage>
        <taxon>Bacteria</taxon>
        <taxon>Pseudomonadati</taxon>
        <taxon>Spirochaetota</taxon>
        <taxon>Spirochaetia</taxon>
        <taxon>Leptospirales</taxon>
        <taxon>Leptospiraceae</taxon>
        <taxon>Leptospira</taxon>
    </lineage>
</organism>
<dbReference type="KEGG" id="lic:LIC_11593"/>
<sequence length="172" mass="20567">MKQSFVKSHEVRIKELSVIKRKVQVKKVNPICLQFLNHSNLDRKFTFPKFGLTPLTIWKISLTIIFWFFFFTIPTFGETKDSKKTELYRYNKLTLQNHPVRNPRSLPSLCSRSSDLPYSTELKSEGVILKRENLFFYSHIHLRKSKWKFIMNPFSNLSIGKFYRKKSLKTKR</sequence>
<keyword evidence="1" id="KW-0472">Membrane</keyword>
<keyword evidence="1" id="KW-1133">Transmembrane helix</keyword>
<proteinExistence type="predicted"/>
<dbReference type="AlphaFoldDB" id="Q72RZ5"/>
<dbReference type="EMBL" id="AE016823">
    <property type="protein sequence ID" value="AAS70188.1"/>
    <property type="molecule type" value="Genomic_DNA"/>
</dbReference>
<evidence type="ECO:0000313" key="2">
    <source>
        <dbReference type="EMBL" id="AAS70188.1"/>
    </source>
</evidence>
<evidence type="ECO:0000313" key="3">
    <source>
        <dbReference type="Proteomes" id="UP000007037"/>
    </source>
</evidence>
<reference evidence="2 3" key="1">
    <citation type="journal article" date="2004" name="J. Bacteriol.">
        <title>Comparative genomics of two Leptospira interrogans serovars reveals novel insights into physiology and pathogenesis.</title>
        <authorList>
            <person name="Nascimento A.L."/>
            <person name="Ko A.I."/>
            <person name="Martins E.A."/>
            <person name="Monteiro-Vitorello C.B."/>
            <person name="Ho P.L."/>
            <person name="Haake D.A."/>
            <person name="Verjovski-Almeida S."/>
            <person name="Hartskeerl R.A."/>
            <person name="Marques M.V."/>
            <person name="Oliveira M.C."/>
            <person name="Menck C.F."/>
            <person name="Leite L.C."/>
            <person name="Carrer H."/>
            <person name="Coutinho L.L."/>
            <person name="Degrave W.M."/>
            <person name="Dellagostin O.A."/>
            <person name="El-Dorry H."/>
            <person name="Ferro E.S."/>
            <person name="Ferro M.I."/>
            <person name="Furlan L.R."/>
            <person name="Gamberini M."/>
            <person name="Giglioti E.A."/>
            <person name="Goes-Neto A."/>
            <person name="Goldman G.H."/>
            <person name="Goldman M.H."/>
            <person name="Harakava R."/>
            <person name="Jeronimo S.M."/>
            <person name="Junqueira-De-Azevedo I.L."/>
            <person name="Kimura E.T."/>
            <person name="Kuramae E.E."/>
            <person name="Lemos E.G."/>
            <person name="Lemos M.V."/>
            <person name="Marino C.L."/>
            <person name="Nunes L.R."/>
            <person name="De Oliveira R.C."/>
            <person name="Pereira G.G."/>
            <person name="Reis M.S."/>
            <person name="Schriefer A."/>
            <person name="Siqueira W.J."/>
            <person name="Sommer P."/>
            <person name="Tsai S.M."/>
            <person name="Simpson A.J."/>
            <person name="Ferro J.A."/>
            <person name="Camargo L.E."/>
            <person name="Kitajima J.P."/>
            <person name="Setubal J.C."/>
            <person name="Van Sluys M.A."/>
        </authorList>
    </citation>
    <scope>NUCLEOTIDE SEQUENCE [LARGE SCALE GENOMIC DNA]</scope>
    <source>
        <strain evidence="2 3">Fiocruz L1-130</strain>
    </source>
</reference>
<dbReference type="HOGENOM" id="CLU_1553383_0_0_12"/>